<evidence type="ECO:0000256" key="5">
    <source>
        <dbReference type="SAM" id="Phobius"/>
    </source>
</evidence>
<comment type="subcellular location">
    <subcellularLocation>
        <location evidence="1">Membrane</location>
        <topology evidence="1">Multi-pass membrane protein</topology>
    </subcellularLocation>
</comment>
<name>A0A4R3K585_9BACI</name>
<dbReference type="OrthoDB" id="9811483at2"/>
<feature type="transmembrane region" description="Helical" evidence="5">
    <location>
        <begin position="691"/>
        <end position="713"/>
    </location>
</feature>
<keyword evidence="8" id="KW-1185">Reference proteome</keyword>
<feature type="transmembrane region" description="Helical" evidence="5">
    <location>
        <begin position="21"/>
        <end position="43"/>
    </location>
</feature>
<keyword evidence="4 5" id="KW-0472">Membrane</keyword>
<evidence type="ECO:0000256" key="2">
    <source>
        <dbReference type="ARBA" id="ARBA00022692"/>
    </source>
</evidence>
<dbReference type="InterPro" id="IPR011049">
    <property type="entry name" value="Serralysin-like_metalloprot_C"/>
</dbReference>
<dbReference type="SUPFAM" id="SSF101967">
    <property type="entry name" value="Adhesin YadA, collagen-binding domain"/>
    <property type="match status" value="1"/>
</dbReference>
<protein>
    <submittedName>
        <fullName evidence="7">Putative membrane protein</fullName>
    </submittedName>
</protein>
<feature type="domain" description="ABC-2 type transporter transmembrane" evidence="6">
    <location>
        <begin position="24"/>
        <end position="168"/>
    </location>
</feature>
<dbReference type="Gene3D" id="3.40.1710.10">
    <property type="entry name" value="abc type-2 transporter like domain"/>
    <property type="match status" value="1"/>
</dbReference>
<organism evidence="7 8">
    <name type="scientific">Tepidibacillus fermentans</name>
    <dbReference type="NCBI Taxonomy" id="1281767"/>
    <lineage>
        <taxon>Bacteria</taxon>
        <taxon>Bacillati</taxon>
        <taxon>Bacillota</taxon>
        <taxon>Bacilli</taxon>
        <taxon>Bacillales</taxon>
        <taxon>Bacillaceae</taxon>
        <taxon>Tepidibacillus</taxon>
    </lineage>
</organism>
<proteinExistence type="predicted"/>
<dbReference type="InterPro" id="IPR051328">
    <property type="entry name" value="T7SS_ABC-Transporter"/>
</dbReference>
<evidence type="ECO:0000313" key="8">
    <source>
        <dbReference type="Proteomes" id="UP000295788"/>
    </source>
</evidence>
<feature type="domain" description="ABC-2 type transporter transmembrane" evidence="6">
    <location>
        <begin position="503"/>
        <end position="707"/>
    </location>
</feature>
<evidence type="ECO:0000256" key="1">
    <source>
        <dbReference type="ARBA" id="ARBA00004141"/>
    </source>
</evidence>
<dbReference type="RefSeq" id="WP_132770737.1">
    <property type="nucleotide sequence ID" value="NZ_SMAB01000032.1"/>
</dbReference>
<comment type="caution">
    <text evidence="7">The sequence shown here is derived from an EMBL/GenBank/DDBJ whole genome shotgun (WGS) entry which is preliminary data.</text>
</comment>
<dbReference type="PANTHER" id="PTHR43077">
    <property type="entry name" value="TRANSPORT PERMEASE YVFS-RELATED"/>
    <property type="match status" value="1"/>
</dbReference>
<dbReference type="AlphaFoldDB" id="A0A4R3K585"/>
<dbReference type="GO" id="GO:0016020">
    <property type="term" value="C:membrane"/>
    <property type="evidence" value="ECO:0007669"/>
    <property type="project" value="UniProtKB-SubCell"/>
</dbReference>
<dbReference type="NCBIfam" id="TIGR03062">
    <property type="entry name" value="pip_yhgE_Cterm"/>
    <property type="match status" value="1"/>
</dbReference>
<reference evidence="7 8" key="1">
    <citation type="submission" date="2019-03" db="EMBL/GenBank/DDBJ databases">
        <title>Genomic Encyclopedia of Type Strains, Phase IV (KMG-IV): sequencing the most valuable type-strain genomes for metagenomic binning, comparative biology and taxonomic classification.</title>
        <authorList>
            <person name="Goeker M."/>
        </authorList>
    </citation>
    <scope>NUCLEOTIDE SEQUENCE [LARGE SCALE GENOMIC DNA]</scope>
    <source>
        <strain evidence="7 8">DSM 23802</strain>
    </source>
</reference>
<feature type="transmembrane region" description="Helical" evidence="5">
    <location>
        <begin position="608"/>
        <end position="631"/>
    </location>
</feature>
<dbReference type="NCBIfam" id="TIGR03061">
    <property type="entry name" value="pip_yhgE_Nterm"/>
    <property type="match status" value="1"/>
</dbReference>
<evidence type="ECO:0000256" key="4">
    <source>
        <dbReference type="ARBA" id="ARBA00023136"/>
    </source>
</evidence>
<accession>A0A4R3K585</accession>
<feature type="transmembrane region" description="Helical" evidence="5">
    <location>
        <begin position="578"/>
        <end position="602"/>
    </location>
</feature>
<evidence type="ECO:0000256" key="3">
    <source>
        <dbReference type="ARBA" id="ARBA00022989"/>
    </source>
</evidence>
<dbReference type="InterPro" id="IPR017500">
    <property type="entry name" value="Phage_infect_YhgE_N"/>
</dbReference>
<dbReference type="Proteomes" id="UP000295788">
    <property type="component" value="Unassembled WGS sequence"/>
</dbReference>
<evidence type="ECO:0000313" key="7">
    <source>
        <dbReference type="EMBL" id="TCS77946.1"/>
    </source>
</evidence>
<feature type="transmembrane region" description="Helical" evidence="5">
    <location>
        <begin position="638"/>
        <end position="657"/>
    </location>
</feature>
<keyword evidence="3 5" id="KW-1133">Transmembrane helix</keyword>
<dbReference type="InterPro" id="IPR023908">
    <property type="entry name" value="xxxLxxG_rpt"/>
</dbReference>
<sequence>MNGLQCARNELKRLWSSRFTRIALIAVALMPLLYSSLYLWAFWDPYKNLNQLPVAVVNNDKGTTYDGKKLEVGKELVDTLKDDKELDWHFVSDDEARKGLKDQKYYIVIRIPENFSEQAASVKNQSPVKPVIEYIPKESRNMLAAQLGERVIEQLKTKLSEKLTKEYLDTMTSSLEDVQLGFNKAADAAKQLSDGTNEAQRGANDLKDGINKAKDGVVELAKGLPVLADGAKQISFGLAQTASGNQQIAAGLNQAKNGLSQLKEKSPVILTGLADLSGGLGQIQKEGTRPLVTGSQQVSKGLSQLQTGTSQLYEGSKQVTTGMKNIQMSIDQLKLAIDQGLPASEIKNQLDLISQGMNPLIEGQKNVEMGLADVNSKLPDLINGQQQVAGGLVVVDQKIGEAQAGASQLETGFSQYAAGIDQLYTGVSEAQAGVQTISQAEGKMATASIDWMNGANKAAKGSLSLKDGLGQLSDGSSQLASGLVDIKDGANTLSLKLKDGATEIQDQKPTSSQLEQMASPLEIKTEIIDPVPNYGTGFAPYFISLALWVGALILFFVIDVHAIDQVPMRTSSWVLGKYLPLVIVGTIQAVISSAVLQFILGLDPAHPILFYLYNILLSMTFIAVIQGLVSILGDAGRFLAIVLLMLQLTSSAGTFPLELTPKFFQNISPYLPMTYSVKGLKEIISAGDTSIILHTVFVLLFIAVGAFITTVILSKGKIAHLQQERQNATPVNI</sequence>
<dbReference type="InterPro" id="IPR013525">
    <property type="entry name" value="ABC2_TM"/>
</dbReference>
<dbReference type="GO" id="GO:0140359">
    <property type="term" value="F:ABC-type transporter activity"/>
    <property type="evidence" value="ECO:0007669"/>
    <property type="project" value="InterPro"/>
</dbReference>
<dbReference type="PANTHER" id="PTHR43077:SF5">
    <property type="entry name" value="PHAGE INFECTION PROTEIN"/>
    <property type="match status" value="1"/>
</dbReference>
<evidence type="ECO:0000259" key="6">
    <source>
        <dbReference type="Pfam" id="PF12698"/>
    </source>
</evidence>
<gene>
    <name evidence="7" type="ORF">EDD72_1322</name>
</gene>
<dbReference type="Pfam" id="PF12698">
    <property type="entry name" value="ABC2_membrane_3"/>
    <property type="match status" value="2"/>
</dbReference>
<feature type="transmembrane region" description="Helical" evidence="5">
    <location>
        <begin position="538"/>
        <end position="558"/>
    </location>
</feature>
<dbReference type="NCBIfam" id="TIGR03057">
    <property type="entry name" value="xxxLxxG_by_4"/>
    <property type="match status" value="4"/>
</dbReference>
<dbReference type="InterPro" id="IPR017501">
    <property type="entry name" value="Phage_infect_YhgE_C"/>
</dbReference>
<dbReference type="EMBL" id="SMAB01000032">
    <property type="protein sequence ID" value="TCS77946.1"/>
    <property type="molecule type" value="Genomic_DNA"/>
</dbReference>
<keyword evidence="2 5" id="KW-0812">Transmembrane</keyword>